<keyword evidence="1" id="KW-0175">Coiled coil</keyword>
<reference evidence="4" key="3">
    <citation type="submission" date="2019-09" db="EMBL/GenBank/DDBJ databases">
        <title>Co-occurence of chitin degradation, pigmentation and bioactivity in marine Pseudoalteromonas.</title>
        <authorList>
            <person name="Sonnenschein E.C."/>
            <person name="Bech P.K."/>
        </authorList>
    </citation>
    <scope>NUCLEOTIDE SEQUENCE</scope>
    <source>
        <strain evidence="4">S2231</strain>
    </source>
</reference>
<dbReference type="RefSeq" id="WP_138598415.1">
    <property type="nucleotide sequence ID" value="NZ_PNCK01000094.1"/>
</dbReference>
<dbReference type="CDD" id="cd22655">
    <property type="entry name" value="ClyA_MakA-like"/>
    <property type="match status" value="1"/>
</dbReference>
<evidence type="ECO:0000313" key="4">
    <source>
        <dbReference type="EMBL" id="TMP55725.1"/>
    </source>
</evidence>
<comment type="caution">
    <text evidence="4">The sequence shown here is derived from an EMBL/GenBank/DDBJ whole genome shotgun (WGS) entry which is preliminary data.</text>
</comment>
<dbReference type="EMBL" id="PNCL01000096">
    <property type="protein sequence ID" value="TMP55725.1"/>
    <property type="molecule type" value="Genomic_DNA"/>
</dbReference>
<name>A0A5S3XKZ7_9GAMM</name>
<dbReference type="Gene3D" id="1.20.1170.10">
    <property type="match status" value="1"/>
</dbReference>
<feature type="transmembrane region" description="Helical" evidence="2">
    <location>
        <begin position="197"/>
        <end position="220"/>
    </location>
</feature>
<accession>A0A5S3XKZ7</accession>
<feature type="coiled-coil region" evidence="1">
    <location>
        <begin position="250"/>
        <end position="280"/>
    </location>
</feature>
<dbReference type="SUPFAM" id="SSF58100">
    <property type="entry name" value="Bacterial hemolysins"/>
    <property type="match status" value="1"/>
</dbReference>
<keyword evidence="2" id="KW-1133">Transmembrane helix</keyword>
<evidence type="ECO:0000313" key="3">
    <source>
        <dbReference type="EMBL" id="TMP39929.1"/>
    </source>
</evidence>
<dbReference type="InterPro" id="IPR008414">
    <property type="entry name" value="HBL"/>
</dbReference>
<feature type="transmembrane region" description="Helical" evidence="2">
    <location>
        <begin position="226"/>
        <end position="249"/>
    </location>
</feature>
<dbReference type="EMBL" id="PNCK01000094">
    <property type="protein sequence ID" value="TMP39929.1"/>
    <property type="molecule type" value="Genomic_DNA"/>
</dbReference>
<keyword evidence="5" id="KW-1185">Reference proteome</keyword>
<proteinExistence type="predicted"/>
<evidence type="ECO:0000256" key="2">
    <source>
        <dbReference type="SAM" id="Phobius"/>
    </source>
</evidence>
<evidence type="ECO:0000313" key="6">
    <source>
        <dbReference type="Proteomes" id="UP000307706"/>
    </source>
</evidence>
<reference evidence="4 6" key="1">
    <citation type="submission" date="2017-12" db="EMBL/GenBank/DDBJ databases">
        <authorList>
            <person name="Paulsen S."/>
            <person name="Gram L.K."/>
        </authorList>
    </citation>
    <scope>NUCLEOTIDE SEQUENCE [LARGE SCALE GENOMIC DNA]</scope>
    <source>
        <strain evidence="4 6">S2231</strain>
        <strain evidence="3">S2233</strain>
    </source>
</reference>
<keyword evidence="2" id="KW-0472">Membrane</keyword>
<dbReference type="PANTHER" id="PTHR38443:SF2">
    <property type="entry name" value="NON-HEMOLYTIC ENTEROTOXIN LYTIC COMPONENT L1"/>
    <property type="match status" value="1"/>
</dbReference>
<organism evidence="4 6">
    <name type="scientific">Pseudoalteromonas citrea</name>
    <dbReference type="NCBI Taxonomy" id="43655"/>
    <lineage>
        <taxon>Bacteria</taxon>
        <taxon>Pseudomonadati</taxon>
        <taxon>Pseudomonadota</taxon>
        <taxon>Gammaproteobacteria</taxon>
        <taxon>Alteromonadales</taxon>
        <taxon>Pseudoalteromonadaceae</taxon>
        <taxon>Pseudoalteromonas</taxon>
    </lineage>
</organism>
<evidence type="ECO:0000313" key="5">
    <source>
        <dbReference type="Proteomes" id="UP000305730"/>
    </source>
</evidence>
<dbReference type="Proteomes" id="UP000307706">
    <property type="component" value="Unassembled WGS sequence"/>
</dbReference>
<dbReference type="Pfam" id="PF05791">
    <property type="entry name" value="Bacillus_HBL"/>
    <property type="match status" value="1"/>
</dbReference>
<dbReference type="AlphaFoldDB" id="A0A5S3XKZ7"/>
<sequence>MTDTANTLAPDTDQTQQNLADNLNANAIVTAYAHAMINVQLSPIPGLDSQPDWFDTMQTNLTTAKEHADFWIEDLGPRLFATIPQSIINYNNTFINATNDILGIIKDAAGNPTDAQKNSIIELLQATLTRLEQQKSTIKTAQSDLVTFSEDIQTDHNNLLEGNNGAIAALHEDQDKVIEIQGEIVELNQKLAKDKTLATVSEIGIGVSIFLAVAGFALAIATGGAAAPLVVGGVGVVATGAAIAGTVIWNDDITQDLKDINDAQNELDAEQAQVSALKTIICTVEGLVMLNESAQTALSQILDMYETLSQKMTAVISDLEQAQADEVGGILQKLDVESAQTAWGQLEQFAEAVEQTSMINQGTMDAPQEETTAA</sequence>
<reference evidence="5 6" key="2">
    <citation type="submission" date="2019-06" db="EMBL/GenBank/DDBJ databases">
        <title>Co-occurence of chitin degradation, pigmentation and bioactivity in marine Pseudoalteromonas.</title>
        <authorList>
            <person name="Sonnenschein E.C."/>
            <person name="Bech P.K."/>
        </authorList>
    </citation>
    <scope>NUCLEOTIDE SEQUENCE [LARGE SCALE GENOMIC DNA]</scope>
    <source>
        <strain evidence="6">S2231</strain>
        <strain evidence="3 5">S2233</strain>
    </source>
</reference>
<dbReference type="Proteomes" id="UP000305730">
    <property type="component" value="Unassembled WGS sequence"/>
</dbReference>
<evidence type="ECO:0008006" key="7">
    <source>
        <dbReference type="Google" id="ProtNLM"/>
    </source>
</evidence>
<dbReference type="PANTHER" id="PTHR38443">
    <property type="match status" value="1"/>
</dbReference>
<dbReference type="OrthoDB" id="6778941at2"/>
<gene>
    <name evidence="4" type="ORF">CWB96_16590</name>
    <name evidence="3" type="ORF">CWB97_20375</name>
</gene>
<protein>
    <recommendedName>
        <fullName evidence="7">Non-hemolytic enterotoxin lytic component L1</fullName>
    </recommendedName>
</protein>
<evidence type="ECO:0000256" key="1">
    <source>
        <dbReference type="SAM" id="Coils"/>
    </source>
</evidence>
<dbReference type="InterPro" id="IPR052785">
    <property type="entry name" value="Enterotoxin_cmpnt"/>
</dbReference>
<keyword evidence="2" id="KW-0812">Transmembrane</keyword>
<dbReference type="GO" id="GO:0016020">
    <property type="term" value="C:membrane"/>
    <property type="evidence" value="ECO:0007669"/>
    <property type="project" value="InterPro"/>
</dbReference>